<feature type="transmembrane region" description="Helical" evidence="12">
    <location>
        <begin position="109"/>
        <end position="132"/>
    </location>
</feature>
<keyword evidence="5 12" id="KW-1133">Transmembrane helix</keyword>
<keyword evidence="14" id="KW-1185">Reference proteome</keyword>
<dbReference type="SUPFAM" id="SSF81321">
    <property type="entry name" value="Family A G protein-coupled receptor-like"/>
    <property type="match status" value="1"/>
</dbReference>
<protein>
    <submittedName>
        <fullName evidence="15">5-hydroxytryptamine receptor 2A-like</fullName>
    </submittedName>
</protein>
<dbReference type="Proteomes" id="UP000694941">
    <property type="component" value="Unplaced"/>
</dbReference>
<keyword evidence="4 10" id="KW-0812">Transmembrane</keyword>
<keyword evidence="3" id="KW-1003">Cell membrane</keyword>
<evidence type="ECO:0000256" key="4">
    <source>
        <dbReference type="ARBA" id="ARBA00022692"/>
    </source>
</evidence>
<organism evidence="14 15">
    <name type="scientific">Limulus polyphemus</name>
    <name type="common">Atlantic horseshoe crab</name>
    <dbReference type="NCBI Taxonomy" id="6850"/>
    <lineage>
        <taxon>Eukaryota</taxon>
        <taxon>Metazoa</taxon>
        <taxon>Ecdysozoa</taxon>
        <taxon>Arthropoda</taxon>
        <taxon>Chelicerata</taxon>
        <taxon>Merostomata</taxon>
        <taxon>Xiphosura</taxon>
        <taxon>Limulidae</taxon>
        <taxon>Limulus</taxon>
    </lineage>
</organism>
<evidence type="ECO:0000313" key="14">
    <source>
        <dbReference type="Proteomes" id="UP000694941"/>
    </source>
</evidence>
<dbReference type="SMART" id="SM01381">
    <property type="entry name" value="7TM_GPCR_Srsx"/>
    <property type="match status" value="1"/>
</dbReference>
<keyword evidence="6 10" id="KW-0297">G-protein coupled receptor</keyword>
<proteinExistence type="inferred from homology"/>
<evidence type="ECO:0000256" key="2">
    <source>
        <dbReference type="ARBA" id="ARBA00010663"/>
    </source>
</evidence>
<evidence type="ECO:0000256" key="5">
    <source>
        <dbReference type="ARBA" id="ARBA00022989"/>
    </source>
</evidence>
<dbReference type="PROSITE" id="PS00237">
    <property type="entry name" value="G_PROTEIN_RECEP_F1_1"/>
    <property type="match status" value="1"/>
</dbReference>
<dbReference type="CDD" id="cd15331">
    <property type="entry name" value="7tmA_5-HT1A_invertebrates"/>
    <property type="match status" value="1"/>
</dbReference>
<feature type="transmembrane region" description="Helical" evidence="12">
    <location>
        <begin position="389"/>
        <end position="412"/>
    </location>
</feature>
<comment type="subcellular location">
    <subcellularLocation>
        <location evidence="1">Cell membrane</location>
        <topology evidence="1">Multi-pass membrane protein</topology>
    </subcellularLocation>
</comment>
<feature type="transmembrane region" description="Helical" evidence="12">
    <location>
        <begin position="188"/>
        <end position="211"/>
    </location>
</feature>
<evidence type="ECO:0000256" key="9">
    <source>
        <dbReference type="ARBA" id="ARBA00023224"/>
    </source>
</evidence>
<dbReference type="PANTHER" id="PTHR24248:SF200">
    <property type="entry name" value="5-HYDROXYTRYPTAMINE RECEPTOR 1B-LIKE ISOFORM X1"/>
    <property type="match status" value="1"/>
</dbReference>
<comment type="similarity">
    <text evidence="2 10">Belongs to the G-protein coupled receptor 1 family.</text>
</comment>
<evidence type="ECO:0000256" key="3">
    <source>
        <dbReference type="ARBA" id="ARBA00022475"/>
    </source>
</evidence>
<evidence type="ECO:0000256" key="1">
    <source>
        <dbReference type="ARBA" id="ARBA00004651"/>
    </source>
</evidence>
<evidence type="ECO:0000256" key="10">
    <source>
        <dbReference type="RuleBase" id="RU000688"/>
    </source>
</evidence>
<feature type="transmembrane region" description="Helical" evidence="12">
    <location>
        <begin position="70"/>
        <end position="97"/>
    </location>
</feature>
<feature type="transmembrane region" description="Helical" evidence="12">
    <location>
        <begin position="147"/>
        <end position="167"/>
    </location>
</feature>
<evidence type="ECO:0000256" key="11">
    <source>
        <dbReference type="SAM" id="MobiDB-lite"/>
    </source>
</evidence>
<reference evidence="15" key="1">
    <citation type="submission" date="2025-08" db="UniProtKB">
        <authorList>
            <consortium name="RefSeq"/>
        </authorList>
    </citation>
    <scope>IDENTIFICATION</scope>
    <source>
        <tissue evidence="15">Muscle</tissue>
    </source>
</reference>
<feature type="domain" description="G-protein coupled receptors family 1 profile" evidence="13">
    <location>
        <begin position="89"/>
        <end position="409"/>
    </location>
</feature>
<keyword evidence="8 10" id="KW-0675">Receptor</keyword>
<accession>A0ABM1BUZ1</accession>
<evidence type="ECO:0000256" key="12">
    <source>
        <dbReference type="SAM" id="Phobius"/>
    </source>
</evidence>
<evidence type="ECO:0000313" key="15">
    <source>
        <dbReference type="RefSeq" id="XP_013789181.1"/>
    </source>
</evidence>
<keyword evidence="7 12" id="KW-0472">Membrane</keyword>
<evidence type="ECO:0000256" key="6">
    <source>
        <dbReference type="ARBA" id="ARBA00023040"/>
    </source>
</evidence>
<evidence type="ECO:0000256" key="8">
    <source>
        <dbReference type="ARBA" id="ARBA00023170"/>
    </source>
</evidence>
<feature type="transmembrane region" description="Helical" evidence="12">
    <location>
        <begin position="231"/>
        <end position="257"/>
    </location>
</feature>
<keyword evidence="9 10" id="KW-0807">Transducer</keyword>
<sequence>MVNIMSEEIYNISLPEDYEMFAENELQNNSRISVYIARDRMFNISNCGFNDTCENTSASRYPEDLTKTPIWLVGISITLSLLILATILGNVFVIAAIMIEKNLKMVGNYLVLSLAMTDLLVACLVMPLGAMYEVSQEWTLGPLLCDIWISCDVLCCTASILHLLAIATDRYWAVTNVDYIHQRSMRHIGFMIFIVWFVALLVSIAPFFGWKDPQFEERVLVYKVCLVSQDLSYQVFATCASFYLPLVIVLVLYWKIYKEARKRIRRKPGSASYRALRRLAVPRGAQSVVEITTTFAMCSSSNTSSGTNTNSVQNRPISQILSSNEPSKMTLLSSKKQKKTAKENTDSKRERKAAKTLAIITGVFVACWLPFFIIALMMPMCHSCNIGPLLFSVFLWLGYANSMLNPIIYTVFSPDFRCAFKRLVWRCFR</sequence>
<name>A0ABM1BUZ1_LIMPO</name>
<dbReference type="PROSITE" id="PS50262">
    <property type="entry name" value="G_PROTEIN_RECEP_F1_2"/>
    <property type="match status" value="1"/>
</dbReference>
<dbReference type="PRINTS" id="PR00237">
    <property type="entry name" value="GPCRRHODOPSN"/>
</dbReference>
<dbReference type="RefSeq" id="XP_013789181.1">
    <property type="nucleotide sequence ID" value="XM_013933727.1"/>
</dbReference>
<feature type="region of interest" description="Disordered" evidence="11">
    <location>
        <begin position="329"/>
        <end position="348"/>
    </location>
</feature>
<evidence type="ECO:0000256" key="7">
    <source>
        <dbReference type="ARBA" id="ARBA00023136"/>
    </source>
</evidence>
<dbReference type="PANTHER" id="PTHR24248">
    <property type="entry name" value="ADRENERGIC RECEPTOR-RELATED G-PROTEIN COUPLED RECEPTOR"/>
    <property type="match status" value="1"/>
</dbReference>
<feature type="transmembrane region" description="Helical" evidence="12">
    <location>
        <begin position="357"/>
        <end position="377"/>
    </location>
</feature>
<evidence type="ECO:0000259" key="13">
    <source>
        <dbReference type="PROSITE" id="PS50262"/>
    </source>
</evidence>
<gene>
    <name evidence="15" type="primary">LOC106473045</name>
</gene>
<dbReference type="InterPro" id="IPR000276">
    <property type="entry name" value="GPCR_Rhodpsn"/>
</dbReference>
<dbReference type="Gene3D" id="1.20.1070.10">
    <property type="entry name" value="Rhodopsin 7-helix transmembrane proteins"/>
    <property type="match status" value="1"/>
</dbReference>
<dbReference type="Pfam" id="PF00001">
    <property type="entry name" value="7tm_1"/>
    <property type="match status" value="1"/>
</dbReference>
<dbReference type="InterPro" id="IPR017452">
    <property type="entry name" value="GPCR_Rhodpsn_7TM"/>
</dbReference>
<dbReference type="GeneID" id="106473045"/>